<protein>
    <recommendedName>
        <fullName evidence="3">Nucleotide-binding protein REIFOR_03106</fullName>
    </recommendedName>
</protein>
<dbReference type="HAMAP" id="MF_00632">
    <property type="entry name" value="UPF0234"/>
    <property type="match status" value="1"/>
</dbReference>
<accession>A0A2K8KU01</accession>
<keyword evidence="5" id="KW-1185">Reference proteome</keyword>
<dbReference type="Proteomes" id="UP000229757">
    <property type="component" value="Chromosome"/>
</dbReference>
<organism evidence="4 5">
    <name type="scientific">Reinekea forsetii</name>
    <dbReference type="NCBI Taxonomy" id="1336806"/>
    <lineage>
        <taxon>Bacteria</taxon>
        <taxon>Pseudomonadati</taxon>
        <taxon>Pseudomonadota</taxon>
        <taxon>Gammaproteobacteria</taxon>
        <taxon>Oceanospirillales</taxon>
        <taxon>Saccharospirillaceae</taxon>
        <taxon>Reinekea</taxon>
    </lineage>
</organism>
<sequence length="163" mass="18433">MPSFDIVSEIDKTELQNAIDNANRELATRFDFRGITASIELSGDETIVLKCDSDFQVRQLEEIAAKNCNKRGINSAYAEVDETPVHSGKSFSLNMKFKQGLEQATAKLIVKLIKEADLKVKANIQGEKVRVEGKKRDDLQGVMALLRDEKKIEQDLQYTNRRD</sequence>
<dbReference type="Pfam" id="PF04461">
    <property type="entry name" value="YajQ"/>
    <property type="match status" value="1"/>
</dbReference>
<dbReference type="RefSeq" id="WP_100258429.1">
    <property type="nucleotide sequence ID" value="NZ_CP011797.1"/>
</dbReference>
<dbReference type="SUPFAM" id="SSF89963">
    <property type="entry name" value="YajQ-like"/>
    <property type="match status" value="2"/>
</dbReference>
<dbReference type="InterPro" id="IPR036183">
    <property type="entry name" value="YajQ-like_sf"/>
</dbReference>
<dbReference type="Gene3D" id="3.30.70.990">
    <property type="entry name" value="YajQ-like, domain 2"/>
    <property type="match status" value="1"/>
</dbReference>
<evidence type="ECO:0000256" key="2">
    <source>
        <dbReference type="ARBA" id="ARBA00093450"/>
    </source>
</evidence>
<name>A0A2K8KU01_9GAMM</name>
<dbReference type="EMBL" id="CP011797">
    <property type="protein sequence ID" value="ATX78225.1"/>
    <property type="molecule type" value="Genomic_DNA"/>
</dbReference>
<dbReference type="OrthoDB" id="9801447at2"/>
<evidence type="ECO:0000313" key="5">
    <source>
        <dbReference type="Proteomes" id="UP000229757"/>
    </source>
</evidence>
<gene>
    <name evidence="4" type="ORF">REIFOR_03106</name>
</gene>
<comment type="function">
    <text evidence="3">Nucleotide-binding protein.</text>
</comment>
<dbReference type="InterPro" id="IPR007551">
    <property type="entry name" value="YajQ/Smlt4090-like"/>
</dbReference>
<dbReference type="PANTHER" id="PTHR30476">
    <property type="entry name" value="UPF0234 PROTEIN YAJQ"/>
    <property type="match status" value="1"/>
</dbReference>
<dbReference type="GO" id="GO:0005829">
    <property type="term" value="C:cytosol"/>
    <property type="evidence" value="ECO:0007669"/>
    <property type="project" value="TreeGrafter"/>
</dbReference>
<dbReference type="KEGG" id="rfo:REIFOR_03106"/>
<comment type="similarity">
    <text evidence="2 3">Belongs to the YajQ family.</text>
</comment>
<dbReference type="InterPro" id="IPR035571">
    <property type="entry name" value="UPF0234-like_C"/>
</dbReference>
<evidence type="ECO:0000313" key="4">
    <source>
        <dbReference type="EMBL" id="ATX78225.1"/>
    </source>
</evidence>
<proteinExistence type="inferred from homology"/>
<dbReference type="NCBIfam" id="NF003819">
    <property type="entry name" value="PRK05412.1"/>
    <property type="match status" value="1"/>
</dbReference>
<dbReference type="AlphaFoldDB" id="A0A2K8KU01"/>
<dbReference type="CDD" id="cd11740">
    <property type="entry name" value="YajQ_like"/>
    <property type="match status" value="1"/>
</dbReference>
<evidence type="ECO:0000256" key="3">
    <source>
        <dbReference type="HAMAP-Rule" id="MF_00632"/>
    </source>
</evidence>
<evidence type="ECO:0000256" key="1">
    <source>
        <dbReference type="ARBA" id="ARBA00022741"/>
    </source>
</evidence>
<dbReference type="PANTHER" id="PTHR30476:SF0">
    <property type="entry name" value="UPF0234 PROTEIN YAJQ"/>
    <property type="match status" value="1"/>
</dbReference>
<dbReference type="GO" id="GO:0000166">
    <property type="term" value="F:nucleotide binding"/>
    <property type="evidence" value="ECO:0007669"/>
    <property type="project" value="UniProtKB-UniRule"/>
</dbReference>
<dbReference type="Gene3D" id="3.30.70.860">
    <property type="match status" value="1"/>
</dbReference>
<reference evidence="4 5" key="1">
    <citation type="journal article" date="2017" name="Environ. Microbiol.">
        <title>Genomic and physiological analyses of 'Reinekea forsetii' reveal a versatile opportunistic lifestyle during spring algae blooms.</title>
        <authorList>
            <person name="Avci B."/>
            <person name="Hahnke R.L."/>
            <person name="Chafee M."/>
            <person name="Fischer T."/>
            <person name="Gruber-Vodicka H."/>
            <person name="Tegetmeyer H.E."/>
            <person name="Harder J."/>
            <person name="Fuchs B.M."/>
            <person name="Amann R.I."/>
            <person name="Teeling H."/>
        </authorList>
    </citation>
    <scope>NUCLEOTIDE SEQUENCE [LARGE SCALE GENOMIC DNA]</scope>
    <source>
        <strain evidence="4 5">Hel1_31_D35</strain>
    </source>
</reference>
<keyword evidence="1 3" id="KW-0547">Nucleotide-binding</keyword>
<dbReference type="InterPro" id="IPR035570">
    <property type="entry name" value="UPF0234_N"/>
</dbReference>